<feature type="region of interest" description="Disordered" evidence="8">
    <location>
        <begin position="1"/>
        <end position="31"/>
    </location>
</feature>
<feature type="region of interest" description="Disordered" evidence="8">
    <location>
        <begin position="491"/>
        <end position="522"/>
    </location>
</feature>
<evidence type="ECO:0000256" key="5">
    <source>
        <dbReference type="ARBA" id="ARBA00022989"/>
    </source>
</evidence>
<feature type="transmembrane region" description="Helical" evidence="9">
    <location>
        <begin position="73"/>
        <end position="94"/>
    </location>
</feature>
<evidence type="ECO:0000313" key="10">
    <source>
        <dbReference type="EMBL" id="PZA21262.1"/>
    </source>
</evidence>
<dbReference type="EMBL" id="QKNV01000101">
    <property type="protein sequence ID" value="PZA21262.1"/>
    <property type="molecule type" value="Genomic_DNA"/>
</dbReference>
<dbReference type="GO" id="GO:0016758">
    <property type="term" value="F:hexosyltransferase activity"/>
    <property type="evidence" value="ECO:0007669"/>
    <property type="project" value="InterPro"/>
</dbReference>
<reference evidence="10 11" key="1">
    <citation type="submission" date="2018-06" db="EMBL/GenBank/DDBJ databases">
        <title>Draft genome sequence of Modestobacter versicolor CP153-2.</title>
        <authorList>
            <person name="Gundlapally S.R."/>
        </authorList>
    </citation>
    <scope>NUCLEOTIDE SEQUENCE [LARGE SCALE GENOMIC DNA]</scope>
    <source>
        <strain evidence="10 11">CP153-2</strain>
    </source>
</reference>
<dbReference type="OrthoDB" id="3348156at2"/>
<keyword evidence="4 9" id="KW-0812">Transmembrane</keyword>
<keyword evidence="5 9" id="KW-1133">Transmembrane helix</keyword>
<dbReference type="AlphaFoldDB" id="A0A323V8Y2"/>
<keyword evidence="11" id="KW-1185">Reference proteome</keyword>
<feature type="transmembrane region" description="Helical" evidence="9">
    <location>
        <begin position="283"/>
        <end position="305"/>
    </location>
</feature>
<dbReference type="Pfam" id="PF09594">
    <property type="entry name" value="GT87"/>
    <property type="match status" value="1"/>
</dbReference>
<keyword evidence="6 9" id="KW-0472">Membrane</keyword>
<feature type="transmembrane region" description="Helical" evidence="9">
    <location>
        <begin position="179"/>
        <end position="199"/>
    </location>
</feature>
<feature type="transmembrane region" description="Helical" evidence="9">
    <location>
        <begin position="419"/>
        <end position="438"/>
    </location>
</feature>
<feature type="transmembrane region" description="Helical" evidence="9">
    <location>
        <begin position="379"/>
        <end position="398"/>
    </location>
</feature>
<evidence type="ECO:0000256" key="2">
    <source>
        <dbReference type="ARBA" id="ARBA00022475"/>
    </source>
</evidence>
<evidence type="ECO:0008006" key="12">
    <source>
        <dbReference type="Google" id="ProtNLM"/>
    </source>
</evidence>
<evidence type="ECO:0000256" key="1">
    <source>
        <dbReference type="ARBA" id="ARBA00004651"/>
    </source>
</evidence>
<protein>
    <recommendedName>
        <fullName evidence="12">DUF2029 domain-containing protein</fullName>
    </recommendedName>
</protein>
<feature type="transmembrane region" description="Helical" evidence="9">
    <location>
        <begin position="350"/>
        <end position="373"/>
    </location>
</feature>
<gene>
    <name evidence="10" type="ORF">DMO24_11165</name>
</gene>
<proteinExistence type="inferred from homology"/>
<comment type="subcellular location">
    <subcellularLocation>
        <location evidence="1">Cell membrane</location>
        <topology evidence="1">Multi-pass membrane protein</topology>
    </subcellularLocation>
</comment>
<dbReference type="InterPro" id="IPR018584">
    <property type="entry name" value="GT87"/>
</dbReference>
<feature type="transmembrane region" description="Helical" evidence="9">
    <location>
        <begin position="450"/>
        <end position="473"/>
    </location>
</feature>
<evidence type="ECO:0000313" key="11">
    <source>
        <dbReference type="Proteomes" id="UP000247602"/>
    </source>
</evidence>
<name>A0A323V8Y2_9ACTN</name>
<evidence type="ECO:0000256" key="9">
    <source>
        <dbReference type="SAM" id="Phobius"/>
    </source>
</evidence>
<dbReference type="InterPro" id="IPR016570">
    <property type="entry name" value="UCP010361"/>
</dbReference>
<sequence>MSGTPTGPSVPADRPGGGPAVSAPARRPVTEVPQVAAPPWPDRVVPSWTDPVVVQASEAVGGPWGRHAVTGRALFWTPLRVCLLFTVLVLSLAWTKQAPCSDGNWTGSKQYTHLCYNDAVPLFGIHGLSTGDVPYLDSPVEYPVLTGGLMQLSAVIARGYDSLAAGIGPLPDAVPVQTYYVVTCLLLSALALLVTRGVLGLTGRRPWDAAMIGLSPVLLVHAFTNWDLLAVALTTLGMWAWARRHPAVAGVLLGLGIAAKLYPVMVVGVLFALCLRAGQLRPWLTTALTAGLAWLVVDLPIAVLAPENWARFFTLNDTRPANPESIWAIVLHWWPGFLDGPLAEGESPTVLNATVAVLLVLAAAGVVWLALAAPLRPRVPQLAFLLIAAFLLLNKVYSPQYALWLLPLAVLARPRWRSLLLWQATEALVWALTMLYYLGGDNRGVDVEWFYLAVGLRDVALVVLMALVVRDVWQPDADLVRRSWPGTDDPAGGFLDGARDVRTLRRRAQPARASRSREISSA</sequence>
<feature type="transmembrane region" description="Helical" evidence="9">
    <location>
        <begin position="211"/>
        <end position="241"/>
    </location>
</feature>
<dbReference type="PIRSF" id="PIRSF010361">
    <property type="entry name" value="UCP010361"/>
    <property type="match status" value="1"/>
</dbReference>
<comment type="similarity">
    <text evidence="7">Belongs to the glycosyltransferase 87 family.</text>
</comment>
<feature type="transmembrane region" description="Helical" evidence="9">
    <location>
        <begin position="247"/>
        <end position="271"/>
    </location>
</feature>
<evidence type="ECO:0000256" key="6">
    <source>
        <dbReference type="ARBA" id="ARBA00023136"/>
    </source>
</evidence>
<organism evidence="10 11">
    <name type="scientific">Modestobacter versicolor</name>
    <dbReference type="NCBI Taxonomy" id="429133"/>
    <lineage>
        <taxon>Bacteria</taxon>
        <taxon>Bacillati</taxon>
        <taxon>Actinomycetota</taxon>
        <taxon>Actinomycetes</taxon>
        <taxon>Geodermatophilales</taxon>
        <taxon>Geodermatophilaceae</taxon>
        <taxon>Modestobacter</taxon>
    </lineage>
</organism>
<evidence type="ECO:0000256" key="8">
    <source>
        <dbReference type="SAM" id="MobiDB-lite"/>
    </source>
</evidence>
<dbReference type="GO" id="GO:0005886">
    <property type="term" value="C:plasma membrane"/>
    <property type="evidence" value="ECO:0007669"/>
    <property type="project" value="UniProtKB-SubCell"/>
</dbReference>
<evidence type="ECO:0000256" key="3">
    <source>
        <dbReference type="ARBA" id="ARBA00022679"/>
    </source>
</evidence>
<accession>A0A323V8Y2</accession>
<keyword evidence="3" id="KW-0808">Transferase</keyword>
<evidence type="ECO:0000256" key="7">
    <source>
        <dbReference type="ARBA" id="ARBA00024033"/>
    </source>
</evidence>
<evidence type="ECO:0000256" key="4">
    <source>
        <dbReference type="ARBA" id="ARBA00022692"/>
    </source>
</evidence>
<dbReference type="Proteomes" id="UP000247602">
    <property type="component" value="Unassembled WGS sequence"/>
</dbReference>
<keyword evidence="2" id="KW-1003">Cell membrane</keyword>
<comment type="caution">
    <text evidence="10">The sequence shown here is derived from an EMBL/GenBank/DDBJ whole genome shotgun (WGS) entry which is preliminary data.</text>
</comment>